<dbReference type="Proteomes" id="UP000008207">
    <property type="component" value="Chromosome"/>
</dbReference>
<dbReference type="GO" id="GO:0005576">
    <property type="term" value="C:extracellular region"/>
    <property type="evidence" value="ECO:0007669"/>
    <property type="project" value="UniProtKB-SubCell"/>
</dbReference>
<dbReference type="Pfam" id="PF13091">
    <property type="entry name" value="PLDc_2"/>
    <property type="match status" value="1"/>
</dbReference>
<dbReference type="CDD" id="cd09143">
    <property type="entry name" value="PLDc_vPLD1_2_like_bac_2"/>
    <property type="match status" value="1"/>
</dbReference>
<dbReference type="STRING" id="460265.Mnod_1341"/>
<keyword evidence="8" id="KW-0443">Lipid metabolism</keyword>
<evidence type="ECO:0000313" key="11">
    <source>
        <dbReference type="EMBL" id="ACL56340.1"/>
    </source>
</evidence>
<keyword evidence="5" id="KW-0964">Secreted</keyword>
<dbReference type="InterPro" id="IPR001736">
    <property type="entry name" value="PLipase_D/transphosphatidylase"/>
</dbReference>
<sequence length="474" mass="51332">MDHALAEAAPVGLPPTLFEPGRNCWQVARARRAALLVDAAAYFAALDDALRQATRTITIVGWDFDGRIRLREDDAAAPPLGPFLRDLVEARPDLELRILVWSVGTLHGPGAALPLLFGAEWQRHPRIRVKLDTCHPLYAAHHQKIVCIDDSVAFVGGIDLTIQRWDTPAHPAEDPRRIDPDGEPYGPVHDTHMAVDGEAARAVGDLVRARWQAATGEAWAPAEAGPIWPRGLDPDFTEVPVAIARTMPALEGQPSVEEAAALTADMLGRARHHISIEAQYLTARFVEEVLAAQLDRPDGPDIVVVLTRRSHGLAERLAMGAPRDQIIRRLQAADRFGRLFVAYPVVPGPDGDCQVLVHSKLVIVDDVALRVGSSNLNNRSVALDTECDLAIEGRDPATRRTIAALRDRLLAEHLGVAPEAVTAAIRAEGSLVRAIASLNGGKRGLRVFDVPAEDGLIDPLLGADLLDPERPFGT</sequence>
<gene>
    <name evidence="11" type="ordered locus">Mnod_1341</name>
</gene>
<feature type="domain" description="PLD phosphodiesterase" evidence="10">
    <location>
        <begin position="137"/>
        <end position="164"/>
    </location>
</feature>
<organism evidence="11 12">
    <name type="scientific">Methylobacterium nodulans (strain LMG 21967 / CNCM I-2342 / ORS 2060)</name>
    <dbReference type="NCBI Taxonomy" id="460265"/>
    <lineage>
        <taxon>Bacteria</taxon>
        <taxon>Pseudomonadati</taxon>
        <taxon>Pseudomonadota</taxon>
        <taxon>Alphaproteobacteria</taxon>
        <taxon>Hyphomicrobiales</taxon>
        <taxon>Methylobacteriaceae</taxon>
        <taxon>Methylobacterium</taxon>
    </lineage>
</organism>
<accession>B8ILZ6</accession>
<evidence type="ECO:0000256" key="9">
    <source>
        <dbReference type="ARBA" id="ARBA00029594"/>
    </source>
</evidence>
<evidence type="ECO:0000256" key="1">
    <source>
        <dbReference type="ARBA" id="ARBA00000798"/>
    </source>
</evidence>
<dbReference type="Pfam" id="PF00614">
    <property type="entry name" value="PLDc"/>
    <property type="match status" value="1"/>
</dbReference>
<dbReference type="SUPFAM" id="SSF56024">
    <property type="entry name" value="Phospholipase D/nuclease"/>
    <property type="match status" value="2"/>
</dbReference>
<dbReference type="HOGENOM" id="CLU_011094_2_0_5"/>
<evidence type="ECO:0000256" key="3">
    <source>
        <dbReference type="ARBA" id="ARBA00004613"/>
    </source>
</evidence>
<dbReference type="InterPro" id="IPR025202">
    <property type="entry name" value="PLD-like_dom"/>
</dbReference>
<reference evidence="11 12" key="1">
    <citation type="submission" date="2009-01" db="EMBL/GenBank/DDBJ databases">
        <title>Complete sequence of chromosome of Methylobacterium nodulans ORS 2060.</title>
        <authorList>
            <consortium name="US DOE Joint Genome Institute"/>
            <person name="Lucas S."/>
            <person name="Copeland A."/>
            <person name="Lapidus A."/>
            <person name="Glavina del Rio T."/>
            <person name="Dalin E."/>
            <person name="Tice H."/>
            <person name="Bruce D."/>
            <person name="Goodwin L."/>
            <person name="Pitluck S."/>
            <person name="Sims D."/>
            <person name="Brettin T."/>
            <person name="Detter J.C."/>
            <person name="Han C."/>
            <person name="Larimer F."/>
            <person name="Land M."/>
            <person name="Hauser L."/>
            <person name="Kyrpides N."/>
            <person name="Ivanova N."/>
            <person name="Marx C.J."/>
            <person name="Richardson P."/>
        </authorList>
    </citation>
    <scope>NUCLEOTIDE SEQUENCE [LARGE SCALE GENOMIC DNA]</scope>
    <source>
        <strain evidence="12">LMG 21967 / CNCM I-2342 / ORS 2060</strain>
    </source>
</reference>
<keyword evidence="7" id="KW-0378">Hydrolase</keyword>
<keyword evidence="12" id="KW-1185">Reference proteome</keyword>
<proteinExistence type="predicted"/>
<dbReference type="InterPro" id="IPR015679">
    <property type="entry name" value="PLipase_D_fam"/>
</dbReference>
<evidence type="ECO:0000256" key="2">
    <source>
        <dbReference type="ARBA" id="ARBA00003145"/>
    </source>
</evidence>
<dbReference type="PANTHER" id="PTHR18896:SF76">
    <property type="entry name" value="PHOSPHOLIPASE"/>
    <property type="match status" value="1"/>
</dbReference>
<dbReference type="CDD" id="cd09140">
    <property type="entry name" value="PLDc_vPLD1_2_like_bac_1"/>
    <property type="match status" value="1"/>
</dbReference>
<dbReference type="GO" id="GO:0004630">
    <property type="term" value="F:phospholipase D activity"/>
    <property type="evidence" value="ECO:0007669"/>
    <property type="project" value="UniProtKB-EC"/>
</dbReference>
<dbReference type="PANTHER" id="PTHR18896">
    <property type="entry name" value="PHOSPHOLIPASE D"/>
    <property type="match status" value="1"/>
</dbReference>
<evidence type="ECO:0000256" key="8">
    <source>
        <dbReference type="ARBA" id="ARBA00023098"/>
    </source>
</evidence>
<keyword evidence="6" id="KW-0677">Repeat</keyword>
<dbReference type="PROSITE" id="PS50035">
    <property type="entry name" value="PLD"/>
    <property type="match status" value="2"/>
</dbReference>
<name>B8ILZ6_METNO</name>
<feature type="domain" description="PLD phosphodiesterase" evidence="10">
    <location>
        <begin position="353"/>
        <end position="380"/>
    </location>
</feature>
<dbReference type="eggNOG" id="COG1502">
    <property type="taxonomic scope" value="Bacteria"/>
</dbReference>
<dbReference type="KEGG" id="mno:Mnod_1341"/>
<dbReference type="AlphaFoldDB" id="B8ILZ6"/>
<evidence type="ECO:0000256" key="4">
    <source>
        <dbReference type="ARBA" id="ARBA00018392"/>
    </source>
</evidence>
<comment type="function">
    <text evidence="2">Could be a virulence factor.</text>
</comment>
<evidence type="ECO:0000256" key="5">
    <source>
        <dbReference type="ARBA" id="ARBA00022525"/>
    </source>
</evidence>
<dbReference type="SMART" id="SM00155">
    <property type="entry name" value="PLDc"/>
    <property type="match status" value="2"/>
</dbReference>
<evidence type="ECO:0000256" key="6">
    <source>
        <dbReference type="ARBA" id="ARBA00022737"/>
    </source>
</evidence>
<dbReference type="Gene3D" id="3.30.870.10">
    <property type="entry name" value="Endonuclease Chain A"/>
    <property type="match status" value="2"/>
</dbReference>
<protein>
    <recommendedName>
        <fullName evidence="4">Phospholipase D</fullName>
    </recommendedName>
    <alternativeName>
        <fullName evidence="9">Choline phosphatase</fullName>
    </alternativeName>
</protein>
<evidence type="ECO:0000313" key="12">
    <source>
        <dbReference type="Proteomes" id="UP000008207"/>
    </source>
</evidence>
<comment type="catalytic activity">
    <reaction evidence="1">
        <text>a 1,2-diacyl-sn-glycero-3-phosphocholine + H2O = a 1,2-diacyl-sn-glycero-3-phosphate + choline + H(+)</text>
        <dbReference type="Rhea" id="RHEA:14445"/>
        <dbReference type="ChEBI" id="CHEBI:15354"/>
        <dbReference type="ChEBI" id="CHEBI:15377"/>
        <dbReference type="ChEBI" id="CHEBI:15378"/>
        <dbReference type="ChEBI" id="CHEBI:57643"/>
        <dbReference type="ChEBI" id="CHEBI:58608"/>
        <dbReference type="EC" id="3.1.4.4"/>
    </reaction>
</comment>
<evidence type="ECO:0000259" key="10">
    <source>
        <dbReference type="PROSITE" id="PS50035"/>
    </source>
</evidence>
<comment type="subcellular location">
    <subcellularLocation>
        <location evidence="3">Secreted</location>
    </subcellularLocation>
</comment>
<evidence type="ECO:0000256" key="7">
    <source>
        <dbReference type="ARBA" id="ARBA00022801"/>
    </source>
</evidence>
<dbReference type="GO" id="GO:0009395">
    <property type="term" value="P:phospholipid catabolic process"/>
    <property type="evidence" value="ECO:0007669"/>
    <property type="project" value="TreeGrafter"/>
</dbReference>
<dbReference type="EMBL" id="CP001349">
    <property type="protein sequence ID" value="ACL56340.1"/>
    <property type="molecule type" value="Genomic_DNA"/>
</dbReference>